<dbReference type="AlphaFoldDB" id="A0A0V1E576"/>
<dbReference type="EMBL" id="JYDR01000104">
    <property type="protein sequence ID" value="KRY68778.1"/>
    <property type="molecule type" value="Genomic_DNA"/>
</dbReference>
<name>A0A0V1E576_TRIPS</name>
<evidence type="ECO:0000313" key="2">
    <source>
        <dbReference type="Proteomes" id="UP000054632"/>
    </source>
</evidence>
<dbReference type="Proteomes" id="UP000054632">
    <property type="component" value="Unassembled WGS sequence"/>
</dbReference>
<reference evidence="1 2" key="1">
    <citation type="submission" date="2015-01" db="EMBL/GenBank/DDBJ databases">
        <title>Evolution of Trichinella species and genotypes.</title>
        <authorList>
            <person name="Korhonen P.K."/>
            <person name="Edoardo P."/>
            <person name="Giuseppe L.R."/>
            <person name="Gasser R.B."/>
        </authorList>
    </citation>
    <scope>NUCLEOTIDE SEQUENCE [LARGE SCALE GENOMIC DNA]</scope>
    <source>
        <strain evidence="1">ISS13</strain>
    </source>
</reference>
<evidence type="ECO:0000313" key="1">
    <source>
        <dbReference type="EMBL" id="KRY68778.1"/>
    </source>
</evidence>
<protein>
    <submittedName>
        <fullName evidence="1">Uncharacterized protein</fullName>
    </submittedName>
</protein>
<accession>A0A0V1E576</accession>
<gene>
    <name evidence="1" type="ORF">T4A_10532</name>
</gene>
<comment type="caution">
    <text evidence="1">The sequence shown here is derived from an EMBL/GenBank/DDBJ whole genome shotgun (WGS) entry which is preliminary data.</text>
</comment>
<organism evidence="1 2">
    <name type="scientific">Trichinella pseudospiralis</name>
    <name type="common">Parasitic roundworm</name>
    <dbReference type="NCBI Taxonomy" id="6337"/>
    <lineage>
        <taxon>Eukaryota</taxon>
        <taxon>Metazoa</taxon>
        <taxon>Ecdysozoa</taxon>
        <taxon>Nematoda</taxon>
        <taxon>Enoplea</taxon>
        <taxon>Dorylaimia</taxon>
        <taxon>Trichinellida</taxon>
        <taxon>Trichinellidae</taxon>
        <taxon>Trichinella</taxon>
    </lineage>
</organism>
<sequence>MTLDDFFFVRSENGKRPNSRQKSGTEWLDLYRSTRSQHGTVAAALMEAG</sequence>
<proteinExistence type="predicted"/>